<name>A0A221W3J5_9PSEU</name>
<reference evidence="1 2" key="1">
    <citation type="submission" date="2017-07" db="EMBL/GenBank/DDBJ databases">
        <title>Complete genome sequence of Actinoalloteichus hoggarensis DSM 45943, type strain of Actinoalloteichus hoggarensis.</title>
        <authorList>
            <person name="Ruckert C."/>
            <person name="Nouioui I."/>
            <person name="Willmese J."/>
            <person name="van Wezel G."/>
            <person name="Klenk H.-P."/>
            <person name="Kalinowski J."/>
            <person name="Zotchev S.B."/>
        </authorList>
    </citation>
    <scope>NUCLEOTIDE SEQUENCE [LARGE SCALE GENOMIC DNA]</scope>
    <source>
        <strain evidence="1 2">DSM 45943</strain>
    </source>
</reference>
<gene>
    <name evidence="1" type="primary">marR1</name>
    <name evidence="1" type="ORF">AHOG_13985</name>
</gene>
<dbReference type="Proteomes" id="UP000204221">
    <property type="component" value="Chromosome"/>
</dbReference>
<dbReference type="OrthoDB" id="3216907at2"/>
<dbReference type="InterPro" id="IPR039422">
    <property type="entry name" value="MarR/SlyA-like"/>
</dbReference>
<keyword evidence="2" id="KW-1185">Reference proteome</keyword>
<evidence type="ECO:0000313" key="1">
    <source>
        <dbReference type="EMBL" id="ASO20440.1"/>
    </source>
</evidence>
<dbReference type="SMART" id="SM00347">
    <property type="entry name" value="HTH_MARR"/>
    <property type="match status" value="1"/>
</dbReference>
<accession>A0A221W3J5</accession>
<dbReference type="SUPFAM" id="SSF46785">
    <property type="entry name" value="Winged helix' DNA-binding domain"/>
    <property type="match status" value="1"/>
</dbReference>
<dbReference type="EMBL" id="CP022521">
    <property type="protein sequence ID" value="ASO20440.1"/>
    <property type="molecule type" value="Genomic_DNA"/>
</dbReference>
<dbReference type="RefSeq" id="WP_093941765.1">
    <property type="nucleotide sequence ID" value="NZ_CP022521.1"/>
</dbReference>
<evidence type="ECO:0000313" key="2">
    <source>
        <dbReference type="Proteomes" id="UP000204221"/>
    </source>
</evidence>
<protein>
    <submittedName>
        <fullName evidence="1">Multiple antibiotic resistance protein MarR</fullName>
    </submittedName>
</protein>
<proteinExistence type="predicted"/>
<dbReference type="KEGG" id="ahg:AHOG_13985"/>
<dbReference type="GO" id="GO:0003700">
    <property type="term" value="F:DNA-binding transcription factor activity"/>
    <property type="evidence" value="ECO:0007669"/>
    <property type="project" value="InterPro"/>
</dbReference>
<dbReference type="InterPro" id="IPR000835">
    <property type="entry name" value="HTH_MarR-typ"/>
</dbReference>
<dbReference type="GO" id="GO:0006950">
    <property type="term" value="P:response to stress"/>
    <property type="evidence" value="ECO:0007669"/>
    <property type="project" value="TreeGrafter"/>
</dbReference>
<dbReference type="InterPro" id="IPR036388">
    <property type="entry name" value="WH-like_DNA-bd_sf"/>
</dbReference>
<dbReference type="PROSITE" id="PS50995">
    <property type="entry name" value="HTH_MARR_2"/>
    <property type="match status" value="1"/>
</dbReference>
<dbReference type="InterPro" id="IPR036390">
    <property type="entry name" value="WH_DNA-bd_sf"/>
</dbReference>
<dbReference type="AlphaFoldDB" id="A0A221W3J5"/>
<dbReference type="PANTHER" id="PTHR33164:SF107">
    <property type="entry name" value="TRANSCRIPTIONAL REGULATORY PROTEIN"/>
    <property type="match status" value="1"/>
</dbReference>
<organism evidence="1 2">
    <name type="scientific">Actinoalloteichus hoggarensis</name>
    <dbReference type="NCBI Taxonomy" id="1470176"/>
    <lineage>
        <taxon>Bacteria</taxon>
        <taxon>Bacillati</taxon>
        <taxon>Actinomycetota</taxon>
        <taxon>Actinomycetes</taxon>
        <taxon>Pseudonocardiales</taxon>
        <taxon>Pseudonocardiaceae</taxon>
        <taxon>Actinoalloteichus</taxon>
    </lineage>
</organism>
<dbReference type="Gene3D" id="1.10.10.10">
    <property type="entry name" value="Winged helix-like DNA-binding domain superfamily/Winged helix DNA-binding domain"/>
    <property type="match status" value="1"/>
</dbReference>
<dbReference type="PANTHER" id="PTHR33164">
    <property type="entry name" value="TRANSCRIPTIONAL REGULATOR, MARR FAMILY"/>
    <property type="match status" value="1"/>
</dbReference>
<dbReference type="PRINTS" id="PR00598">
    <property type="entry name" value="HTHMARR"/>
</dbReference>
<dbReference type="Pfam" id="PF12802">
    <property type="entry name" value="MarR_2"/>
    <property type="match status" value="1"/>
</dbReference>
<sequence>MTDSTETGFADAVVRLAHLVDHVFDEVSRRHDLTAAQTQLLCVLVGGPIGMTDLRRALKLEKSSLTGLVDRVERRSLVTRVRDPRDRRAYQIALTEEGTRLAVLTHRDVAAGLDALAAGLPAAELTLATSILTRITDDAAVGTAGLPQPAS</sequence>